<keyword evidence="3 8" id="KW-0255">Endonuclease</keyword>
<dbReference type="PATRIC" id="fig|345073.21.peg.883"/>
<dbReference type="AlphaFoldDB" id="A0A0H3AKV5"/>
<evidence type="ECO:0000259" key="10">
    <source>
        <dbReference type="SMART" id="SM00475"/>
    </source>
</evidence>
<dbReference type="InterPro" id="IPR020045">
    <property type="entry name" value="DNA_polI_H3TH"/>
</dbReference>
<dbReference type="InterPro" id="IPR036279">
    <property type="entry name" value="5-3_exonuclease_C_sf"/>
</dbReference>
<dbReference type="EMBL" id="CP000627">
    <property type="protein sequence ID" value="ABQ21156.1"/>
    <property type="molecule type" value="Genomic_DNA"/>
</dbReference>
<evidence type="ECO:0000256" key="6">
    <source>
        <dbReference type="ARBA" id="ARBA00022958"/>
    </source>
</evidence>
<dbReference type="SUPFAM" id="SSF47807">
    <property type="entry name" value="5' to 3' exonuclease, C-terminal subdomain"/>
    <property type="match status" value="1"/>
</dbReference>
<dbReference type="GO" id="GO:0003677">
    <property type="term" value="F:DNA binding"/>
    <property type="evidence" value="ECO:0007669"/>
    <property type="project" value="UniProtKB-UniRule"/>
</dbReference>
<reference evidence="11 12" key="1">
    <citation type="submission" date="2007-03" db="EMBL/GenBank/DDBJ databases">
        <authorList>
            <person name="Heidelberg J."/>
        </authorList>
    </citation>
    <scope>NUCLEOTIDE SEQUENCE [LARGE SCALE GENOMIC DNA]</scope>
    <source>
        <strain evidence="12">ATCC 39541 / Classical Ogawa 395 / O395</strain>
    </source>
</reference>
<dbReference type="NCBIfam" id="NF007017">
    <property type="entry name" value="PRK09482.1"/>
    <property type="match status" value="1"/>
</dbReference>
<accession>A0A0H3AKV5</accession>
<evidence type="ECO:0000256" key="5">
    <source>
        <dbReference type="ARBA" id="ARBA00022842"/>
    </source>
</evidence>
<feature type="binding site" evidence="8">
    <location>
        <position position="133"/>
    </location>
    <ligand>
        <name>Mg(2+)</name>
        <dbReference type="ChEBI" id="CHEBI:18420"/>
    </ligand>
</feature>
<feature type="region of interest" description="Interaction with DNA" evidence="8">
    <location>
        <begin position="213"/>
        <end position="218"/>
    </location>
</feature>
<name>A0A0H3AKV5_VIBC3</name>
<dbReference type="GO" id="GO:0033567">
    <property type="term" value="P:DNA replication, Okazaki fragment processing"/>
    <property type="evidence" value="ECO:0007669"/>
    <property type="project" value="UniProtKB-UniRule"/>
</dbReference>
<dbReference type="SUPFAM" id="SSF88723">
    <property type="entry name" value="PIN domain-like"/>
    <property type="match status" value="1"/>
</dbReference>
<feature type="binding site" evidence="8">
    <location>
        <position position="209"/>
    </location>
    <ligand>
        <name>K(+)</name>
        <dbReference type="ChEBI" id="CHEBI:29103"/>
    </ligand>
</feature>
<dbReference type="OrthoDB" id="8070997at2"/>
<dbReference type="SMART" id="SM00279">
    <property type="entry name" value="HhH2"/>
    <property type="match status" value="1"/>
</dbReference>
<keyword evidence="1 8" id="KW-0540">Nuclease</keyword>
<dbReference type="CDD" id="cd09859">
    <property type="entry name" value="PIN_53EXO"/>
    <property type="match status" value="1"/>
</dbReference>
<organism evidence="11 12">
    <name type="scientific">Vibrio cholerae serotype O1 (strain ATCC 39541 / Classical Ogawa 395 / O395)</name>
    <dbReference type="NCBI Taxonomy" id="345073"/>
    <lineage>
        <taxon>Bacteria</taxon>
        <taxon>Pseudomonadati</taxon>
        <taxon>Pseudomonadota</taxon>
        <taxon>Gammaproteobacteria</taxon>
        <taxon>Vibrionales</taxon>
        <taxon>Vibrionaceae</taxon>
        <taxon>Vibrio</taxon>
    </lineage>
</organism>
<keyword evidence="4 8" id="KW-0378">Hydrolase</keyword>
<comment type="caution">
    <text evidence="8">Lacks conserved residue(s) required for the propagation of feature annotation.</text>
</comment>
<dbReference type="Pfam" id="PF01367">
    <property type="entry name" value="5_3_exonuc"/>
    <property type="match status" value="1"/>
</dbReference>
<dbReference type="Pfam" id="PF02739">
    <property type="entry name" value="5_3_exonuc_N"/>
    <property type="match status" value="1"/>
</dbReference>
<evidence type="ECO:0000256" key="7">
    <source>
        <dbReference type="ARBA" id="ARBA00023125"/>
    </source>
</evidence>
<dbReference type="InterPro" id="IPR008918">
    <property type="entry name" value="HhH2"/>
</dbReference>
<feature type="domain" description="5'-3' exonuclease" evidence="10">
    <location>
        <begin position="27"/>
        <end position="278"/>
    </location>
</feature>
<evidence type="ECO:0000313" key="11">
    <source>
        <dbReference type="EMBL" id="ABQ21156.1"/>
    </source>
</evidence>
<dbReference type="InterPro" id="IPR002421">
    <property type="entry name" value="5-3_exonuclease"/>
</dbReference>
<gene>
    <name evidence="8 11" type="primary">xni</name>
    <name evidence="8" type="synonym">ygdG</name>
    <name evidence="11" type="ordered locus">VC0395_A0420</name>
</gene>
<dbReference type="InterPro" id="IPR029060">
    <property type="entry name" value="PIN-like_dom_sf"/>
</dbReference>
<dbReference type="PANTHER" id="PTHR42646">
    <property type="entry name" value="FLAP ENDONUCLEASE XNI"/>
    <property type="match status" value="1"/>
</dbReference>
<comment type="function">
    <text evidence="8">Has flap endonuclease activity. During DNA replication, flap endonucleases cleave the 5'-overhanging flap structure that is generated by displacement synthesis when DNA polymerase encounters the 5'-end of a downstream Okazaki fragment.</text>
</comment>
<dbReference type="Gene3D" id="3.40.50.1010">
    <property type="entry name" value="5'-nuclease"/>
    <property type="match status" value="1"/>
</dbReference>
<evidence type="ECO:0000256" key="8">
    <source>
        <dbReference type="HAMAP-Rule" id="MF_01192"/>
    </source>
</evidence>
<keyword evidence="6 8" id="KW-0630">Potassium</keyword>
<dbReference type="InterPro" id="IPR022895">
    <property type="entry name" value="Xni"/>
</dbReference>
<dbReference type="PANTHER" id="PTHR42646:SF2">
    <property type="entry name" value="5'-3' EXONUCLEASE FAMILY PROTEIN"/>
    <property type="match status" value="1"/>
</dbReference>
<feature type="binding site" evidence="8">
    <location>
        <position position="214"/>
    </location>
    <ligand>
        <name>K(+)</name>
        <dbReference type="ChEBI" id="CHEBI:29103"/>
    </ligand>
</feature>
<dbReference type="GO" id="GO:0030955">
    <property type="term" value="F:potassium ion binding"/>
    <property type="evidence" value="ECO:0007669"/>
    <property type="project" value="UniProtKB-UniRule"/>
</dbReference>
<evidence type="ECO:0000313" key="12">
    <source>
        <dbReference type="Proteomes" id="UP000000249"/>
    </source>
</evidence>
<dbReference type="Proteomes" id="UP000000249">
    <property type="component" value="Chromosome 1"/>
</dbReference>
<keyword evidence="9" id="KW-1133">Transmembrane helix</keyword>
<keyword evidence="7 8" id="KW-0238">DNA-binding</keyword>
<comment type="cofactor">
    <cofactor evidence="8">
        <name>Mg(2+)</name>
        <dbReference type="ChEBI" id="CHEBI:18420"/>
    </cofactor>
    <text evidence="8">Binds 2 Mg(2+) per subunit. Only one magnesium ion has a direct interaction with the protein, the other interactions are indirect.</text>
</comment>
<evidence type="ECO:0000256" key="9">
    <source>
        <dbReference type="SAM" id="Phobius"/>
    </source>
</evidence>
<keyword evidence="5 8" id="KW-0460">Magnesium</keyword>
<comment type="cofactor">
    <cofactor evidence="8">
        <name>K(+)</name>
        <dbReference type="ChEBI" id="CHEBI:29103"/>
    </cofactor>
    <text evidence="8">Binds 1 K(+) per subunit. The potassium ion strongly increases the affinity for DNA.</text>
</comment>
<dbReference type="KEGG" id="vco:VC0395_A0420"/>
<comment type="similarity">
    <text evidence="8">Belongs to the Xni family.</text>
</comment>
<feature type="transmembrane region" description="Helical" evidence="9">
    <location>
        <begin position="18"/>
        <end position="38"/>
    </location>
</feature>
<dbReference type="EC" id="3.1.-.-" evidence="8"/>
<proteinExistence type="inferred from homology"/>
<dbReference type="SMART" id="SM00475">
    <property type="entry name" value="53EXOc"/>
    <property type="match status" value="1"/>
</dbReference>
<feature type="binding site" evidence="8">
    <location>
        <position position="211"/>
    </location>
    <ligand>
        <name>K(+)</name>
        <dbReference type="ChEBI" id="CHEBI:29103"/>
    </ligand>
</feature>
<dbReference type="GO" id="GO:0008409">
    <property type="term" value="F:5'-3' exonuclease activity"/>
    <property type="evidence" value="ECO:0007669"/>
    <property type="project" value="InterPro"/>
</dbReference>
<dbReference type="FunFam" id="1.10.150.20:FF:000003">
    <property type="entry name" value="DNA polymerase I"/>
    <property type="match status" value="1"/>
</dbReference>
<dbReference type="GO" id="GO:0017108">
    <property type="term" value="F:5'-flap endonuclease activity"/>
    <property type="evidence" value="ECO:0007669"/>
    <property type="project" value="UniProtKB-UniRule"/>
</dbReference>
<keyword evidence="9" id="KW-0812">Transmembrane</keyword>
<keyword evidence="9" id="KW-0472">Membrane</keyword>
<sequence>MGSNLDGFDYNKGLTSPYFLWFLVMFLHLVIIDALNLIRRVHSAQTDPNDITRTAETTTRTLQRIINEALPSHMIAVFDHHLSDRGWRAELLPTYKANRKPMPDVLQQGLDSIQDAWWQLGIDSLLSEGDEADDLVATLACKVAAHQEKVTIISTDKGYCQLLSPTLQIRDYFQQRWLDEPFIAQEFGVTPAQLTDYWGLTGVSSSQIPGVAGIGPKAAKEILNQFSSIEEAYASPELPAKYRKKLDPHIEMARICKQVSALKTDIELGFNLQDIRFNSSSAD</sequence>
<dbReference type="InterPro" id="IPR020046">
    <property type="entry name" value="5-3_exonucl_a-hlix_arch_N"/>
</dbReference>
<dbReference type="HAMAP" id="MF_01192">
    <property type="entry name" value="Xni"/>
    <property type="match status" value="1"/>
</dbReference>
<dbReference type="CDD" id="cd09898">
    <property type="entry name" value="H3TH_53EXO"/>
    <property type="match status" value="1"/>
</dbReference>
<evidence type="ECO:0000256" key="3">
    <source>
        <dbReference type="ARBA" id="ARBA00022759"/>
    </source>
</evidence>
<dbReference type="GO" id="GO:0000287">
    <property type="term" value="F:magnesium ion binding"/>
    <property type="evidence" value="ECO:0007669"/>
    <property type="project" value="UniProtKB-UniRule"/>
</dbReference>
<keyword evidence="2 8" id="KW-0479">Metal-binding</keyword>
<protein>
    <recommendedName>
        <fullName evidence="8">Flap endonuclease Xni</fullName>
        <shortName evidence="8">FEN</shortName>
        <ecNumber evidence="8">3.1.-.-</ecNumber>
    </recommendedName>
</protein>
<evidence type="ECO:0000256" key="4">
    <source>
        <dbReference type="ARBA" id="ARBA00022801"/>
    </source>
</evidence>
<dbReference type="Gene3D" id="1.10.150.20">
    <property type="entry name" value="5' to 3' exonuclease, C-terminal subdomain"/>
    <property type="match status" value="1"/>
</dbReference>
<dbReference type="KEGG" id="vcr:VC395_0914"/>
<dbReference type="eggNOG" id="COG0258">
    <property type="taxonomic scope" value="Bacteria"/>
</dbReference>
<dbReference type="InterPro" id="IPR038969">
    <property type="entry name" value="FEN"/>
</dbReference>
<evidence type="ECO:0000256" key="2">
    <source>
        <dbReference type="ARBA" id="ARBA00022723"/>
    </source>
</evidence>
<evidence type="ECO:0000256" key="1">
    <source>
        <dbReference type="ARBA" id="ARBA00022722"/>
    </source>
</evidence>
<feature type="binding site" evidence="8">
    <location>
        <position position="200"/>
    </location>
    <ligand>
        <name>K(+)</name>
        <dbReference type="ChEBI" id="CHEBI:29103"/>
    </ligand>
</feature>